<reference evidence="20 22" key="1">
    <citation type="submission" date="2018-06" db="EMBL/GenBank/DDBJ databases">
        <authorList>
            <consortium name="Pathogen Informatics"/>
            <person name="Doyle S."/>
        </authorList>
    </citation>
    <scope>NUCLEOTIDE SEQUENCE [LARGE SCALE GENOMIC DNA]</scope>
    <source>
        <strain evidence="20 22">NCTC11343</strain>
    </source>
</reference>
<keyword evidence="6 19" id="KW-0812">Transmembrane</keyword>
<accession>A0A654D8Q3</accession>
<dbReference type="Proteomes" id="UP000432350">
    <property type="component" value="Unassembled WGS sequence"/>
</dbReference>
<feature type="transmembrane region" description="Helical" evidence="19">
    <location>
        <begin position="32"/>
        <end position="51"/>
    </location>
</feature>
<keyword evidence="5 20" id="KW-0808">Transferase</keyword>
<gene>
    <name evidence="20" type="primary">dgkA</name>
    <name evidence="20" type="ORF">NCTC11343_01909</name>
    <name evidence="21" type="ORF">SPHINGO8BC_51754</name>
</gene>
<keyword evidence="11" id="KW-0443">Lipid metabolism</keyword>
<evidence type="ECO:0000256" key="5">
    <source>
        <dbReference type="ARBA" id="ARBA00022679"/>
    </source>
</evidence>
<comment type="subcellular location">
    <subcellularLocation>
        <location evidence="1">Cell membrane</location>
        <topology evidence="1">Multi-pass membrane protein</topology>
    </subcellularLocation>
</comment>
<evidence type="ECO:0000256" key="17">
    <source>
        <dbReference type="PIRSR" id="PIRSR600829-3"/>
    </source>
</evidence>
<dbReference type="InterPro" id="IPR033717">
    <property type="entry name" value="UDPK"/>
</dbReference>
<evidence type="ECO:0000256" key="1">
    <source>
        <dbReference type="ARBA" id="ARBA00004651"/>
    </source>
</evidence>
<keyword evidence="4" id="KW-0444">Lipid biosynthesis</keyword>
<keyword evidence="8 20" id="KW-0418">Kinase</keyword>
<keyword evidence="9 17" id="KW-0067">ATP-binding</keyword>
<evidence type="ECO:0000256" key="19">
    <source>
        <dbReference type="SAM" id="Phobius"/>
    </source>
</evidence>
<dbReference type="EMBL" id="CABWMV010000024">
    <property type="protein sequence ID" value="VXD01789.1"/>
    <property type="molecule type" value="Genomic_DNA"/>
</dbReference>
<feature type="binding site" evidence="17">
    <location>
        <begin position="95"/>
        <end position="96"/>
    </location>
    <ligand>
        <name>ATP</name>
        <dbReference type="ChEBI" id="CHEBI:30616"/>
    </ligand>
</feature>
<sequence>MAKNNFSFRARLKSFHYAFSGLKTAWQEEHNFRVHCIAAIMAILLSVVLHISTHEWIAVLFAIGFVFVCELLNTALENMADFICPEHNPNIKKMKDVAAAAVMISSITALLIGLLIFTPKLISLALRYIF</sequence>
<feature type="binding site" evidence="17">
    <location>
        <position position="29"/>
    </location>
    <ligand>
        <name>ATP</name>
        <dbReference type="ChEBI" id="CHEBI:30616"/>
    </ligand>
</feature>
<dbReference type="AlphaFoldDB" id="A0A2X2ITP1"/>
<evidence type="ECO:0000256" key="12">
    <source>
        <dbReference type="ARBA" id="ARBA00023136"/>
    </source>
</evidence>
<evidence type="ECO:0000256" key="11">
    <source>
        <dbReference type="ARBA" id="ARBA00023098"/>
    </source>
</evidence>
<dbReference type="InterPro" id="IPR036945">
    <property type="entry name" value="DAGK_sf"/>
</dbReference>
<evidence type="ECO:0000256" key="16">
    <source>
        <dbReference type="PIRSR" id="PIRSR600829-2"/>
    </source>
</evidence>
<dbReference type="GO" id="GO:0005886">
    <property type="term" value="C:plasma membrane"/>
    <property type="evidence" value="ECO:0007669"/>
    <property type="project" value="UniProtKB-SubCell"/>
</dbReference>
<feature type="active site" description="Proton acceptor" evidence="15">
    <location>
        <position position="70"/>
    </location>
</feature>
<dbReference type="GeneID" id="97181285"/>
<dbReference type="EMBL" id="UAUU01000008">
    <property type="protein sequence ID" value="SPZ85348.1"/>
    <property type="molecule type" value="Genomic_DNA"/>
</dbReference>
<keyword evidence="3" id="KW-1003">Cell membrane</keyword>
<feature type="binding site" evidence="16">
    <location>
        <position position="70"/>
    </location>
    <ligand>
        <name>substrate</name>
    </ligand>
</feature>
<dbReference type="Proteomes" id="UP000251241">
    <property type="component" value="Unassembled WGS sequence"/>
</dbReference>
<evidence type="ECO:0000313" key="21">
    <source>
        <dbReference type="EMBL" id="VXD01789.1"/>
    </source>
</evidence>
<evidence type="ECO:0000256" key="6">
    <source>
        <dbReference type="ARBA" id="ARBA00022692"/>
    </source>
</evidence>
<feature type="binding site" evidence="18">
    <location>
        <position position="77"/>
    </location>
    <ligand>
        <name>a divalent metal cation</name>
        <dbReference type="ChEBI" id="CHEBI:60240"/>
    </ligand>
</feature>
<evidence type="ECO:0000313" key="22">
    <source>
        <dbReference type="Proteomes" id="UP000251241"/>
    </source>
</evidence>
<keyword evidence="18" id="KW-0479">Metal-binding</keyword>
<protein>
    <submittedName>
        <fullName evidence="20">Undecaprenol kinase</fullName>
        <ecNumber evidence="20">2.7.1.66</ecNumber>
    </submittedName>
</protein>
<evidence type="ECO:0000256" key="9">
    <source>
        <dbReference type="ARBA" id="ARBA00022840"/>
    </source>
</evidence>
<dbReference type="InterPro" id="IPR000829">
    <property type="entry name" value="DAGK"/>
</dbReference>
<feature type="binding site" evidence="17">
    <location>
        <position position="17"/>
    </location>
    <ligand>
        <name>ATP</name>
        <dbReference type="ChEBI" id="CHEBI:30616"/>
    </ligand>
</feature>
<dbReference type="CDD" id="cd14265">
    <property type="entry name" value="UDPK_IM_like"/>
    <property type="match status" value="1"/>
</dbReference>
<proteinExistence type="inferred from homology"/>
<keyword evidence="7 17" id="KW-0547">Nucleotide-binding</keyword>
<evidence type="ECO:0000256" key="14">
    <source>
        <dbReference type="ARBA" id="ARBA00023264"/>
    </source>
</evidence>
<dbReference type="GO" id="GO:0046872">
    <property type="term" value="F:metal ion binding"/>
    <property type="evidence" value="ECO:0007669"/>
    <property type="project" value="UniProtKB-KW"/>
</dbReference>
<evidence type="ECO:0000313" key="20">
    <source>
        <dbReference type="EMBL" id="SPZ85348.1"/>
    </source>
</evidence>
<keyword evidence="18" id="KW-0460">Magnesium</keyword>
<evidence type="ECO:0000256" key="18">
    <source>
        <dbReference type="PIRSR" id="PIRSR600829-4"/>
    </source>
</evidence>
<keyword evidence="14" id="KW-1208">Phospholipid metabolism</keyword>
<keyword evidence="13" id="KW-0594">Phospholipid biosynthesis</keyword>
<dbReference type="GO" id="GO:0008654">
    <property type="term" value="P:phospholipid biosynthetic process"/>
    <property type="evidence" value="ECO:0007669"/>
    <property type="project" value="UniProtKB-KW"/>
</dbReference>
<evidence type="ECO:0000256" key="13">
    <source>
        <dbReference type="ARBA" id="ARBA00023209"/>
    </source>
</evidence>
<evidence type="ECO:0000256" key="15">
    <source>
        <dbReference type="PIRSR" id="PIRSR600829-1"/>
    </source>
</evidence>
<evidence type="ECO:0000256" key="4">
    <source>
        <dbReference type="ARBA" id="ARBA00022516"/>
    </source>
</evidence>
<feature type="binding site" evidence="18">
    <location>
        <position position="29"/>
    </location>
    <ligand>
        <name>a divalent metal cation</name>
        <dbReference type="ChEBI" id="CHEBI:60240"/>
    </ligand>
</feature>
<feature type="binding site" evidence="17">
    <location>
        <position position="77"/>
    </location>
    <ligand>
        <name>ATP</name>
        <dbReference type="ChEBI" id="CHEBI:30616"/>
    </ligand>
</feature>
<evidence type="ECO:0000256" key="3">
    <source>
        <dbReference type="ARBA" id="ARBA00022475"/>
    </source>
</evidence>
<dbReference type="GO" id="GO:0036433">
    <property type="term" value="F:di-trans, poly-cis-undecaprenol kinase activity"/>
    <property type="evidence" value="ECO:0007669"/>
    <property type="project" value="UniProtKB-EC"/>
</dbReference>
<dbReference type="PANTHER" id="PTHR34299">
    <property type="entry name" value="DIACYLGLYCEROL KINASE"/>
    <property type="match status" value="1"/>
</dbReference>
<evidence type="ECO:0000256" key="7">
    <source>
        <dbReference type="ARBA" id="ARBA00022741"/>
    </source>
</evidence>
<dbReference type="Pfam" id="PF01219">
    <property type="entry name" value="DAGK_prokar"/>
    <property type="match status" value="1"/>
</dbReference>
<comment type="similarity">
    <text evidence="2">Belongs to the bacterial diacylglycerol kinase family.</text>
</comment>
<dbReference type="GO" id="GO:0005524">
    <property type="term" value="F:ATP binding"/>
    <property type="evidence" value="ECO:0007669"/>
    <property type="project" value="UniProtKB-KW"/>
</dbReference>
<evidence type="ECO:0000256" key="10">
    <source>
        <dbReference type="ARBA" id="ARBA00022989"/>
    </source>
</evidence>
<keyword evidence="10 19" id="KW-1133">Transmembrane helix</keyword>
<evidence type="ECO:0000256" key="2">
    <source>
        <dbReference type="ARBA" id="ARBA00005967"/>
    </source>
</evidence>
<accession>A0A2X2ITP1</accession>
<organism evidence="20 22">
    <name type="scientific">Sphingobacterium multivorum</name>
    <dbReference type="NCBI Taxonomy" id="28454"/>
    <lineage>
        <taxon>Bacteria</taxon>
        <taxon>Pseudomonadati</taxon>
        <taxon>Bacteroidota</taxon>
        <taxon>Sphingobacteriia</taxon>
        <taxon>Sphingobacteriales</taxon>
        <taxon>Sphingobacteriaceae</taxon>
        <taxon>Sphingobacterium</taxon>
    </lineage>
</organism>
<reference evidence="21 23" key="2">
    <citation type="submission" date="2019-10" db="EMBL/GenBank/DDBJ databases">
        <authorList>
            <person name="Karimi E."/>
        </authorList>
    </citation>
    <scope>NUCLEOTIDE SEQUENCE [LARGE SCALE GENOMIC DNA]</scope>
    <source>
        <strain evidence="21">Sphingobacterium sp. 8BC</strain>
    </source>
</reference>
<dbReference type="Gene3D" id="1.10.287.3610">
    <property type="match status" value="1"/>
</dbReference>
<evidence type="ECO:0000256" key="8">
    <source>
        <dbReference type="ARBA" id="ARBA00022777"/>
    </source>
</evidence>
<dbReference type="EC" id="2.7.1.66" evidence="20"/>
<keyword evidence="12 19" id="KW-0472">Membrane</keyword>
<dbReference type="RefSeq" id="WP_070569758.1">
    <property type="nucleotide sequence ID" value="NZ_CP068086.1"/>
</dbReference>
<feature type="transmembrane region" description="Helical" evidence="19">
    <location>
        <begin position="97"/>
        <end position="117"/>
    </location>
</feature>
<name>A0A2X2ITP1_SPHMU</name>
<evidence type="ECO:0000313" key="23">
    <source>
        <dbReference type="Proteomes" id="UP000432350"/>
    </source>
</evidence>
<comment type="cofactor">
    <cofactor evidence="18">
        <name>Mg(2+)</name>
        <dbReference type="ChEBI" id="CHEBI:18420"/>
    </cofactor>
    <text evidence="18">Mn(2+), Zn(2+), Cd(2+) and Co(2+) support activity to lesser extents.</text>
</comment>
<feature type="transmembrane region" description="Helical" evidence="19">
    <location>
        <begin position="57"/>
        <end position="76"/>
    </location>
</feature>
<dbReference type="PANTHER" id="PTHR34299:SF1">
    <property type="entry name" value="DIACYLGLYCEROL KINASE"/>
    <property type="match status" value="1"/>
</dbReference>